<dbReference type="InterPro" id="IPR007367">
    <property type="entry name" value="DUF433"/>
</dbReference>
<dbReference type="Pfam" id="PF04255">
    <property type="entry name" value="DUF433"/>
    <property type="match status" value="1"/>
</dbReference>
<dbReference type="Gene3D" id="1.10.10.10">
    <property type="entry name" value="Winged helix-like DNA-binding domain superfamily/Winged helix DNA-binding domain"/>
    <property type="match status" value="1"/>
</dbReference>
<gene>
    <name evidence="1" type="ORF">HYY20_11255</name>
</gene>
<accession>A0A932CQC4</accession>
<reference evidence="1" key="1">
    <citation type="submission" date="2020-07" db="EMBL/GenBank/DDBJ databases">
        <title>Huge and variable diversity of episymbiotic CPR bacteria and DPANN archaea in groundwater ecosystems.</title>
        <authorList>
            <person name="He C.Y."/>
            <person name="Keren R."/>
            <person name="Whittaker M."/>
            <person name="Farag I.F."/>
            <person name="Doudna J."/>
            <person name="Cate J.H.D."/>
            <person name="Banfield J.F."/>
        </authorList>
    </citation>
    <scope>NUCLEOTIDE SEQUENCE</scope>
    <source>
        <strain evidence="1">NC_groundwater_672_Ag_B-0.1um_62_36</strain>
    </source>
</reference>
<dbReference type="EMBL" id="JACPRF010000343">
    <property type="protein sequence ID" value="MBI2877449.1"/>
    <property type="molecule type" value="Genomic_DNA"/>
</dbReference>
<dbReference type="InterPro" id="IPR009057">
    <property type="entry name" value="Homeodomain-like_sf"/>
</dbReference>
<dbReference type="InterPro" id="IPR036388">
    <property type="entry name" value="WH-like_DNA-bd_sf"/>
</dbReference>
<comment type="caution">
    <text evidence="1">The sequence shown here is derived from an EMBL/GenBank/DDBJ whole genome shotgun (WGS) entry which is preliminary data.</text>
</comment>
<protein>
    <submittedName>
        <fullName evidence="1">DUF433 domain-containing protein</fullName>
    </submittedName>
</protein>
<dbReference type="Proteomes" id="UP000769766">
    <property type="component" value="Unassembled WGS sequence"/>
</dbReference>
<dbReference type="AlphaFoldDB" id="A0A932CQC4"/>
<dbReference type="SUPFAM" id="SSF46689">
    <property type="entry name" value="Homeodomain-like"/>
    <property type="match status" value="1"/>
</dbReference>
<sequence>MKIIDRGRGPEIEGTRITIYDIVDYWLEGWRYEQIAGLFRLPPDDIQAAIKYIEAHQEEVMANYQQILDRHRNVQYPPEVQEKLAQNRQKFQAKLAEIRARRTTEVENACDHGGS</sequence>
<organism evidence="1 2">
    <name type="scientific">Tectimicrobiota bacterium</name>
    <dbReference type="NCBI Taxonomy" id="2528274"/>
    <lineage>
        <taxon>Bacteria</taxon>
        <taxon>Pseudomonadati</taxon>
        <taxon>Nitrospinota/Tectimicrobiota group</taxon>
        <taxon>Candidatus Tectimicrobiota</taxon>
    </lineage>
</organism>
<evidence type="ECO:0000313" key="1">
    <source>
        <dbReference type="EMBL" id="MBI2877449.1"/>
    </source>
</evidence>
<name>A0A932CQC4_UNCTE</name>
<evidence type="ECO:0000313" key="2">
    <source>
        <dbReference type="Proteomes" id="UP000769766"/>
    </source>
</evidence>
<proteinExistence type="predicted"/>